<dbReference type="PATRIC" id="fig|1197174.4.peg.1600"/>
<organism evidence="1 2">
    <name type="scientific">Alishewanella aestuarii B11</name>
    <dbReference type="NCBI Taxonomy" id="1197174"/>
    <lineage>
        <taxon>Bacteria</taxon>
        <taxon>Pseudomonadati</taxon>
        <taxon>Pseudomonadota</taxon>
        <taxon>Gammaproteobacteria</taxon>
        <taxon>Alteromonadales</taxon>
        <taxon>Alteromonadaceae</taxon>
        <taxon>Alishewanella</taxon>
    </lineage>
</organism>
<sequence length="61" mass="6965">MSLDQKLNILSYLNKIGFNSALTACVCDFVAGKEINKYFPTEEESIEILEKCKREFGEIET</sequence>
<accession>J1YCE5</accession>
<dbReference type="AlphaFoldDB" id="J1YCE5"/>
<evidence type="ECO:0000313" key="2">
    <source>
        <dbReference type="Proteomes" id="UP000012043"/>
    </source>
</evidence>
<comment type="caution">
    <text evidence="1">The sequence shown here is derived from an EMBL/GenBank/DDBJ whole genome shotgun (WGS) entry which is preliminary data.</text>
</comment>
<name>J1YCE5_9ALTE</name>
<evidence type="ECO:0000313" key="1">
    <source>
        <dbReference type="EMBL" id="EJI85540.1"/>
    </source>
</evidence>
<reference evidence="1 2" key="1">
    <citation type="journal article" date="2012" name="J. Bacteriol.">
        <title>Genome Sequence of Pectin-Degrading Alishewanella aestuarii Strain B11T, Isolated from Tidal Flat Sediment.</title>
        <authorList>
            <person name="Jung J."/>
            <person name="Choi S."/>
            <person name="Chun J."/>
            <person name="Park W."/>
        </authorList>
    </citation>
    <scope>NUCLEOTIDE SEQUENCE [LARGE SCALE GENOMIC DNA]</scope>
    <source>
        <strain evidence="1 2">B11</strain>
    </source>
</reference>
<gene>
    <name evidence="1" type="ORF">AEST_16360</name>
</gene>
<dbReference type="Proteomes" id="UP000012043">
    <property type="component" value="Unassembled WGS sequence"/>
</dbReference>
<keyword evidence="2" id="KW-1185">Reference proteome</keyword>
<protein>
    <submittedName>
        <fullName evidence="1">Uncharacterized protein</fullName>
    </submittedName>
</protein>
<dbReference type="EMBL" id="ALAB01000023">
    <property type="protein sequence ID" value="EJI85540.1"/>
    <property type="molecule type" value="Genomic_DNA"/>
</dbReference>
<proteinExistence type="predicted"/>